<evidence type="ECO:0000313" key="4">
    <source>
        <dbReference type="Proteomes" id="UP000835052"/>
    </source>
</evidence>
<dbReference type="PANTHER" id="PTHR33748:SF6">
    <property type="entry name" value="TPM_PHOSPHATASE DOMAIN-CONTAINING PROTEIN"/>
    <property type="match status" value="1"/>
</dbReference>
<organism evidence="3 4">
    <name type="scientific">Caenorhabditis auriculariae</name>
    <dbReference type="NCBI Taxonomy" id="2777116"/>
    <lineage>
        <taxon>Eukaryota</taxon>
        <taxon>Metazoa</taxon>
        <taxon>Ecdysozoa</taxon>
        <taxon>Nematoda</taxon>
        <taxon>Chromadorea</taxon>
        <taxon>Rhabditida</taxon>
        <taxon>Rhabditina</taxon>
        <taxon>Rhabditomorpha</taxon>
        <taxon>Rhabditoidea</taxon>
        <taxon>Rhabditidae</taxon>
        <taxon>Peloderinae</taxon>
        <taxon>Caenorhabditis</taxon>
    </lineage>
</organism>
<feature type="transmembrane region" description="Helical" evidence="1">
    <location>
        <begin position="221"/>
        <end position="243"/>
    </location>
</feature>
<dbReference type="EMBL" id="CAJGYM010000033">
    <property type="protein sequence ID" value="CAD6193212.1"/>
    <property type="molecule type" value="Genomic_DNA"/>
</dbReference>
<reference evidence="3" key="1">
    <citation type="submission" date="2020-10" db="EMBL/GenBank/DDBJ databases">
        <authorList>
            <person name="Kikuchi T."/>
        </authorList>
    </citation>
    <scope>NUCLEOTIDE SEQUENCE</scope>
    <source>
        <strain evidence="3">NKZ352</strain>
    </source>
</reference>
<keyword evidence="1" id="KW-0812">Transmembrane</keyword>
<feature type="signal peptide" evidence="2">
    <location>
        <begin position="1"/>
        <end position="16"/>
    </location>
</feature>
<feature type="chain" id="PRO_5035736438" evidence="2">
    <location>
        <begin position="17"/>
        <end position="319"/>
    </location>
</feature>
<name>A0A8S1HDN7_9PELO</name>
<dbReference type="OrthoDB" id="5793716at2759"/>
<keyword evidence="4" id="KW-1185">Reference proteome</keyword>
<gene>
    <name evidence="3" type="ORF">CAUJ_LOCUS9131</name>
</gene>
<dbReference type="Proteomes" id="UP000835052">
    <property type="component" value="Unassembled WGS sequence"/>
</dbReference>
<evidence type="ECO:0000313" key="3">
    <source>
        <dbReference type="EMBL" id="CAD6193212.1"/>
    </source>
</evidence>
<dbReference type="Gene3D" id="3.10.310.50">
    <property type="match status" value="1"/>
</dbReference>
<dbReference type="GO" id="GO:0005892">
    <property type="term" value="C:acetylcholine-gated channel complex"/>
    <property type="evidence" value="ECO:0007669"/>
    <property type="project" value="InterPro"/>
</dbReference>
<protein>
    <submittedName>
        <fullName evidence="3">Uncharacterized protein</fullName>
    </submittedName>
</protein>
<accession>A0A8S1HDN7</accession>
<dbReference type="AlphaFoldDB" id="A0A8S1HDN7"/>
<proteinExistence type="predicted"/>
<sequence length="319" mass="36255">MRWLLLISAVAALSVAQQDWDASNFPNPASDFQKCQMTGASNLCDPEGLLSPETRTQVDSELKQFESRTRNDSGRTFCEKRGVTPVMAVLRKVRGGTPSDERQLAADLLNRWSLDEQCRKALAMVLSMDDHKLSIARQEGVPISDNEFAHIFEQQRPLFEKLDYKPALVNVIQSMRERALIPLDAVNKTIITTRNRTVTVDEETTTILAEESSSEWSFRDFLLPFILLLLLLTLFLVGLCCFLKRRSARRHRDHREIGVVNRDFEKDRPAVVRTDVRNTPSNSYVVAETTRTVTGAPVKDNVTHVDNVNHVHHPAYIDR</sequence>
<evidence type="ECO:0000256" key="2">
    <source>
        <dbReference type="SAM" id="SignalP"/>
    </source>
</evidence>
<evidence type="ECO:0000256" key="1">
    <source>
        <dbReference type="SAM" id="Phobius"/>
    </source>
</evidence>
<dbReference type="Pfam" id="PF17175">
    <property type="entry name" value="MOLO1"/>
    <property type="match status" value="1"/>
</dbReference>
<keyword evidence="2" id="KW-0732">Signal</keyword>
<dbReference type="PANTHER" id="PTHR33748">
    <property type="entry name" value="PROTEIN CBG04600"/>
    <property type="match status" value="1"/>
</dbReference>
<dbReference type="InterPro" id="IPR033438">
    <property type="entry name" value="MOLO1"/>
</dbReference>
<keyword evidence="1" id="KW-1133">Transmembrane helix</keyword>
<keyword evidence="1" id="KW-0472">Membrane</keyword>
<comment type="caution">
    <text evidence="3">The sequence shown here is derived from an EMBL/GenBank/DDBJ whole genome shotgun (WGS) entry which is preliminary data.</text>
</comment>